<accession>A0A0H3A449</accession>
<dbReference type="RefSeq" id="WP_011791341.1">
    <property type="nucleotide sequence ID" value="NC_008751.1"/>
</dbReference>
<dbReference type="PANTHER" id="PTHR13696">
    <property type="entry name" value="P-LOOP CONTAINING NUCLEOSIDE TRIPHOSPHATE HYDROLASE"/>
    <property type="match status" value="1"/>
</dbReference>
<dbReference type="CDD" id="cd02042">
    <property type="entry name" value="ParAB_family"/>
    <property type="match status" value="1"/>
</dbReference>
<dbReference type="PRINTS" id="PR00091">
    <property type="entry name" value="NITROGNASEII"/>
</dbReference>
<dbReference type="InterPro" id="IPR025669">
    <property type="entry name" value="AAA_dom"/>
</dbReference>
<organism evidence="2 3">
    <name type="scientific">Nitratidesulfovibrio vulgaris (strain DP4)</name>
    <name type="common">Desulfovibrio vulgaris</name>
    <dbReference type="NCBI Taxonomy" id="391774"/>
    <lineage>
        <taxon>Bacteria</taxon>
        <taxon>Pseudomonadati</taxon>
        <taxon>Thermodesulfobacteriota</taxon>
        <taxon>Desulfovibrionia</taxon>
        <taxon>Desulfovibrionales</taxon>
        <taxon>Desulfovibrionaceae</taxon>
        <taxon>Nitratidesulfovibrio</taxon>
    </lineage>
</organism>
<dbReference type="Proteomes" id="UP000009173">
    <property type="component" value="Chromosome"/>
</dbReference>
<reference evidence="3" key="1">
    <citation type="journal article" date="2009" name="Environ. Microbiol.">
        <title>Contribution of mobile genetic elements to Desulfovibrio vulgaris genome plasticity.</title>
        <authorList>
            <person name="Walker C.B."/>
            <person name="Stolyar S."/>
            <person name="Chivian D."/>
            <person name="Pinel N."/>
            <person name="Gabster J.A."/>
            <person name="Dehal P.S."/>
            <person name="He Z."/>
            <person name="Yang Z.K."/>
            <person name="Yen H.C."/>
            <person name="Zhou J."/>
            <person name="Wall J.D."/>
            <person name="Hazen T.C."/>
            <person name="Arkin A.P."/>
            <person name="Stahl D.A."/>
        </authorList>
    </citation>
    <scope>NUCLEOTIDE SEQUENCE [LARGE SCALE GENOMIC DNA]</scope>
    <source>
        <strain evidence="3">DP4</strain>
    </source>
</reference>
<dbReference type="FunFam" id="3.40.50.300:FF:000285">
    <property type="entry name" value="Sporulation initiation inhibitor Soj"/>
    <property type="match status" value="1"/>
</dbReference>
<evidence type="ECO:0000313" key="3">
    <source>
        <dbReference type="Proteomes" id="UP000009173"/>
    </source>
</evidence>
<dbReference type="Gene3D" id="3.40.50.300">
    <property type="entry name" value="P-loop containing nucleotide triphosphate hydrolases"/>
    <property type="match status" value="1"/>
</dbReference>
<dbReference type="KEGG" id="dvl:Dvul_0037"/>
<feature type="domain" description="AAA" evidence="1">
    <location>
        <begin position="3"/>
        <end position="177"/>
    </location>
</feature>
<dbReference type="PIRSF" id="PIRSF009320">
    <property type="entry name" value="Nuc_binding_HP_1000"/>
    <property type="match status" value="1"/>
</dbReference>
<dbReference type="PANTHER" id="PTHR13696:SF52">
    <property type="entry name" value="PARA FAMILY PROTEIN CT_582"/>
    <property type="match status" value="1"/>
</dbReference>
<dbReference type="HOGENOM" id="CLU_037612_1_4_7"/>
<dbReference type="InterPro" id="IPR027417">
    <property type="entry name" value="P-loop_NTPase"/>
</dbReference>
<gene>
    <name evidence="2" type="ordered locus">Dvul_0037</name>
</gene>
<dbReference type="EMBL" id="CP000527">
    <property type="protein sequence ID" value="ABM27061.1"/>
    <property type="molecule type" value="Genomic_DNA"/>
</dbReference>
<proteinExistence type="predicted"/>
<evidence type="ECO:0000313" key="2">
    <source>
        <dbReference type="EMBL" id="ABM27061.1"/>
    </source>
</evidence>
<evidence type="ECO:0000259" key="1">
    <source>
        <dbReference type="Pfam" id="PF13614"/>
    </source>
</evidence>
<name>A0A0H3A449_NITV4</name>
<sequence>MARIIAIANQKGGVGKTTSSVNLAASLAIMEKKVLLVDCDPQANSTSGLGFDQEDIERSLYTSFFQPEEVVDAILTTSSPFLSLLPATTDLVAIELELVDKMAREYYLADLLKPLDSRYDYILLDCPPSLGLITLNALCAARELLIPLQCEFFALEGIVKLLQTYEQVKRRLNQNLSLLGVVLTMYDVRNKLSRQVKNEVRKCFPDHLFETVIPRNVRLSEAPSHGKSIIHYDIKSKGAEAYLALAKEVVLRKPQRRDAQAG</sequence>
<dbReference type="AlphaFoldDB" id="A0A0H3A449"/>
<dbReference type="SUPFAM" id="SSF52540">
    <property type="entry name" value="P-loop containing nucleoside triphosphate hydrolases"/>
    <property type="match status" value="1"/>
</dbReference>
<dbReference type="Pfam" id="PF13614">
    <property type="entry name" value="AAA_31"/>
    <property type="match status" value="1"/>
</dbReference>
<dbReference type="InterPro" id="IPR050678">
    <property type="entry name" value="DNA_Partitioning_ATPase"/>
</dbReference>
<protein>
    <submittedName>
        <fullName evidence="2">Chromosome segregation ATPase</fullName>
    </submittedName>
</protein>